<keyword evidence="3" id="KW-1185">Reference proteome</keyword>
<dbReference type="InterPro" id="IPR038670">
    <property type="entry name" value="HslJ-like_sf"/>
</dbReference>
<dbReference type="Gene3D" id="2.40.128.270">
    <property type="match status" value="1"/>
</dbReference>
<protein>
    <recommendedName>
        <fullName evidence="1">DUF306 domain-containing protein</fullName>
    </recommendedName>
</protein>
<accession>A0A2P6AQW5</accession>
<dbReference type="InterPro" id="IPR053147">
    <property type="entry name" value="Hsp_HslJ-like"/>
</dbReference>
<dbReference type="PANTHER" id="PTHR35535">
    <property type="entry name" value="HEAT SHOCK PROTEIN HSLJ"/>
    <property type="match status" value="1"/>
</dbReference>
<dbReference type="RefSeq" id="WP_146089307.1">
    <property type="nucleotide sequence ID" value="NZ_PTQZ01000247.1"/>
</dbReference>
<reference evidence="3" key="1">
    <citation type="submission" date="2018-02" db="EMBL/GenBank/DDBJ databases">
        <title>Genome sequencing of Solimonas sp. HR-BB.</title>
        <authorList>
            <person name="Lee Y."/>
            <person name="Jeon C.O."/>
        </authorList>
    </citation>
    <scope>NUCLEOTIDE SEQUENCE [LARGE SCALE GENOMIC DNA]</scope>
    <source>
        <strain evidence="3">HR-E</strain>
    </source>
</reference>
<sequence>TQPDQPLRNTYWKLLALEGQPVGPADFQREPHIVFAQDEGRVHGSGGCNGFFGGFEQPADGRLKMNRMASTMMACMQGMALEHRFLRTLERVDGYRISAGTLTLLAADGSELARLEAVALR</sequence>
<proteinExistence type="predicted"/>
<feature type="domain" description="DUF306" evidence="1">
    <location>
        <begin position="5"/>
        <end position="115"/>
    </location>
</feature>
<feature type="non-terminal residue" evidence="2">
    <location>
        <position position="1"/>
    </location>
</feature>
<dbReference type="Pfam" id="PF03724">
    <property type="entry name" value="META"/>
    <property type="match status" value="1"/>
</dbReference>
<organism evidence="2 3">
    <name type="scientific">Amnimonas aquatica</name>
    <dbReference type="NCBI Taxonomy" id="2094561"/>
    <lineage>
        <taxon>Bacteria</taxon>
        <taxon>Pseudomonadati</taxon>
        <taxon>Pseudomonadota</taxon>
        <taxon>Gammaproteobacteria</taxon>
        <taxon>Moraxellales</taxon>
        <taxon>Moraxellaceae</taxon>
        <taxon>Amnimonas</taxon>
    </lineage>
</organism>
<dbReference type="AlphaFoldDB" id="A0A2P6AQW5"/>
<dbReference type="PANTHER" id="PTHR35535:SF1">
    <property type="entry name" value="HEAT SHOCK PROTEIN HSLJ"/>
    <property type="match status" value="1"/>
</dbReference>
<dbReference type="InterPro" id="IPR005184">
    <property type="entry name" value="DUF306_Meta_HslJ"/>
</dbReference>
<dbReference type="EMBL" id="PTQZ01000247">
    <property type="protein sequence ID" value="PQA33414.1"/>
    <property type="molecule type" value="Genomic_DNA"/>
</dbReference>
<dbReference type="OrthoDB" id="5348860at2"/>
<comment type="caution">
    <text evidence="2">The sequence shown here is derived from an EMBL/GenBank/DDBJ whole genome shotgun (WGS) entry which is preliminary data.</text>
</comment>
<gene>
    <name evidence="2" type="ORF">C5O18_08615</name>
</gene>
<dbReference type="Proteomes" id="UP000243900">
    <property type="component" value="Unassembled WGS sequence"/>
</dbReference>
<evidence type="ECO:0000259" key="1">
    <source>
        <dbReference type="Pfam" id="PF03724"/>
    </source>
</evidence>
<evidence type="ECO:0000313" key="3">
    <source>
        <dbReference type="Proteomes" id="UP000243900"/>
    </source>
</evidence>
<name>A0A2P6AQW5_9GAMM</name>
<evidence type="ECO:0000313" key="2">
    <source>
        <dbReference type="EMBL" id="PQA33414.1"/>
    </source>
</evidence>